<proteinExistence type="predicted"/>
<accession>W4PYA3</accession>
<protein>
    <recommendedName>
        <fullName evidence="3">DUF2197 domain-containing protein</fullName>
    </recommendedName>
</protein>
<reference evidence="1" key="1">
    <citation type="journal article" date="2014" name="Genome Announc.">
        <title>Draft Genome Sequences of Three Alkaliphilic Bacillus Strains, Bacillus wakoensis JCM 9140T, Bacillus akibai JCM 9157T, and Bacillus hemicellulosilyticus JCM 9152T.</title>
        <authorList>
            <person name="Yuki M."/>
            <person name="Oshima K."/>
            <person name="Suda W."/>
            <person name="Oshida Y."/>
            <person name="Kitamura K."/>
            <person name="Iida T."/>
            <person name="Hattori M."/>
            <person name="Ohkuma M."/>
        </authorList>
    </citation>
    <scope>NUCLEOTIDE SEQUENCE [LARGE SCALE GENOMIC DNA]</scope>
    <source>
        <strain evidence="1">JCM 9140</strain>
    </source>
</reference>
<evidence type="ECO:0000313" key="2">
    <source>
        <dbReference type="Proteomes" id="UP000018890"/>
    </source>
</evidence>
<dbReference type="Proteomes" id="UP000018890">
    <property type="component" value="Unassembled WGS sequence"/>
</dbReference>
<dbReference type="Pfam" id="PF09963">
    <property type="entry name" value="DUF2197"/>
    <property type="match status" value="1"/>
</dbReference>
<dbReference type="AlphaFoldDB" id="W4PYA3"/>
<dbReference type="STRING" id="1236970.JCM9140_3"/>
<keyword evidence="2" id="KW-1185">Reference proteome</keyword>
<name>W4PYA3_9BACI</name>
<organism evidence="1 2">
    <name type="scientific">Halalkalibacter wakoensis JCM 9140</name>
    <dbReference type="NCBI Taxonomy" id="1236970"/>
    <lineage>
        <taxon>Bacteria</taxon>
        <taxon>Bacillati</taxon>
        <taxon>Bacillota</taxon>
        <taxon>Bacilli</taxon>
        <taxon>Bacillales</taxon>
        <taxon>Bacillaceae</taxon>
        <taxon>Halalkalibacter</taxon>
    </lineage>
</organism>
<sequence length="102" mass="12262">MYDLIILQRIGFFFLEDSFFCPYCLQWNENGVVGQMRVKCVLCDKIDKLDDQLPLAKRLRNRPIHTYMCDRCYERIKNRTEARKASNSFQLTVETKEESDWI</sequence>
<evidence type="ECO:0000313" key="1">
    <source>
        <dbReference type="EMBL" id="GAE24099.1"/>
    </source>
</evidence>
<evidence type="ECO:0008006" key="3">
    <source>
        <dbReference type="Google" id="ProtNLM"/>
    </source>
</evidence>
<dbReference type="EMBL" id="BAUT01000001">
    <property type="protein sequence ID" value="GAE24099.1"/>
    <property type="molecule type" value="Genomic_DNA"/>
</dbReference>
<comment type="caution">
    <text evidence="1">The sequence shown here is derived from an EMBL/GenBank/DDBJ whole genome shotgun (WGS) entry which is preliminary data.</text>
</comment>
<gene>
    <name evidence="1" type="ORF">JCM9140_3</name>
</gene>
<dbReference type="InterPro" id="IPR019241">
    <property type="entry name" value="DUF2197"/>
</dbReference>